<gene>
    <name evidence="1" type="ORF">QB898_13300</name>
</gene>
<name>A0AAW6RPP9_9BURK</name>
<reference evidence="1 2" key="1">
    <citation type="submission" date="2023-04" db="EMBL/GenBank/DDBJ databases">
        <title>Ottowia paracancer sp. nov., isolated from human stomach.</title>
        <authorList>
            <person name="Song Y."/>
        </authorList>
    </citation>
    <scope>NUCLEOTIDE SEQUENCE [LARGE SCALE GENOMIC DNA]</scope>
    <source>
        <strain evidence="1 2">10c7w1</strain>
    </source>
</reference>
<feature type="non-terminal residue" evidence="1">
    <location>
        <position position="1"/>
    </location>
</feature>
<dbReference type="AlphaFoldDB" id="A0AAW6RPP9"/>
<accession>A0AAW6RPP9</accession>
<dbReference type="Proteomes" id="UP001237156">
    <property type="component" value="Unassembled WGS sequence"/>
</dbReference>
<evidence type="ECO:0000313" key="2">
    <source>
        <dbReference type="Proteomes" id="UP001237156"/>
    </source>
</evidence>
<dbReference type="EMBL" id="JARVII010000114">
    <property type="protein sequence ID" value="MDG9700661.1"/>
    <property type="molecule type" value="Genomic_DNA"/>
</dbReference>
<feature type="non-terminal residue" evidence="1">
    <location>
        <position position="116"/>
    </location>
</feature>
<proteinExistence type="predicted"/>
<evidence type="ECO:0000313" key="1">
    <source>
        <dbReference type="EMBL" id="MDG9700661.1"/>
    </source>
</evidence>
<keyword evidence="2" id="KW-1185">Reference proteome</keyword>
<protein>
    <submittedName>
        <fullName evidence="1">Uncharacterized protein</fullName>
    </submittedName>
</protein>
<comment type="caution">
    <text evidence="1">The sequence shown here is derived from an EMBL/GenBank/DDBJ whole genome shotgun (WGS) entry which is preliminary data.</text>
</comment>
<sequence>DVPLTPGATLTDLAAQPIAHKPAVHLSASPITTVAGPAPGPVSGLIFNHKAPVQVPMDLEPIAYKPSPPIIGGEQLAPASPVGAPGAVSGSAPTASPIEIATMEMLLADPAAQEMA</sequence>
<organism evidence="1 2">
    <name type="scientific">Ottowia cancrivicina</name>
    <dbReference type="NCBI Taxonomy" id="3040346"/>
    <lineage>
        <taxon>Bacteria</taxon>
        <taxon>Pseudomonadati</taxon>
        <taxon>Pseudomonadota</taxon>
        <taxon>Betaproteobacteria</taxon>
        <taxon>Burkholderiales</taxon>
        <taxon>Comamonadaceae</taxon>
        <taxon>Ottowia</taxon>
    </lineage>
</organism>